<reference evidence="2" key="1">
    <citation type="submission" date="2022-11" db="UniProtKB">
        <authorList>
            <consortium name="WormBaseParasite"/>
        </authorList>
    </citation>
    <scope>IDENTIFICATION</scope>
</reference>
<dbReference type="Proteomes" id="UP000887564">
    <property type="component" value="Unplaced"/>
</dbReference>
<evidence type="ECO:0000313" key="2">
    <source>
        <dbReference type="WBParaSite" id="PEQ_0001063901-mRNA-1"/>
    </source>
</evidence>
<organism evidence="1 2">
    <name type="scientific">Parascaris equorum</name>
    <name type="common">Equine roundworm</name>
    <dbReference type="NCBI Taxonomy" id="6256"/>
    <lineage>
        <taxon>Eukaryota</taxon>
        <taxon>Metazoa</taxon>
        <taxon>Ecdysozoa</taxon>
        <taxon>Nematoda</taxon>
        <taxon>Chromadorea</taxon>
        <taxon>Rhabditida</taxon>
        <taxon>Spirurina</taxon>
        <taxon>Ascaridomorpha</taxon>
        <taxon>Ascaridoidea</taxon>
        <taxon>Ascarididae</taxon>
        <taxon>Parascaris</taxon>
    </lineage>
</organism>
<name>A0A914S0H4_PAREQ</name>
<proteinExistence type="predicted"/>
<evidence type="ECO:0000313" key="1">
    <source>
        <dbReference type="Proteomes" id="UP000887564"/>
    </source>
</evidence>
<accession>A0A914S0H4</accession>
<protein>
    <submittedName>
        <fullName evidence="2">Uncharacterized protein</fullName>
    </submittedName>
</protein>
<dbReference type="AlphaFoldDB" id="A0A914S0H4"/>
<sequence>MNLLKEDRLLQKECNTSRLYARTICSFNKPIDIADAWSHVVFKIVAEYRLACLPSRVPYSIEQPFSTATLPAL</sequence>
<dbReference type="WBParaSite" id="PEQ_0001063901-mRNA-1">
    <property type="protein sequence ID" value="PEQ_0001063901-mRNA-1"/>
    <property type="gene ID" value="PEQ_0001063901"/>
</dbReference>
<keyword evidence="1" id="KW-1185">Reference proteome</keyword>